<reference evidence="1" key="2">
    <citation type="journal article" date="2015" name="Data Brief">
        <title>Shoot transcriptome of the giant reed, Arundo donax.</title>
        <authorList>
            <person name="Barrero R.A."/>
            <person name="Guerrero F.D."/>
            <person name="Moolhuijzen P."/>
            <person name="Goolsby J.A."/>
            <person name="Tidwell J."/>
            <person name="Bellgard S.E."/>
            <person name="Bellgard M.I."/>
        </authorList>
    </citation>
    <scope>NUCLEOTIDE SEQUENCE</scope>
    <source>
        <tissue evidence="1">Shoot tissue taken approximately 20 cm above the soil surface</tissue>
    </source>
</reference>
<protein>
    <submittedName>
        <fullName evidence="1">Uncharacterized protein</fullName>
    </submittedName>
</protein>
<evidence type="ECO:0000313" key="1">
    <source>
        <dbReference type="EMBL" id="JAD91952.1"/>
    </source>
</evidence>
<reference evidence="1" key="1">
    <citation type="submission" date="2014-09" db="EMBL/GenBank/DDBJ databases">
        <authorList>
            <person name="Magalhaes I.L.F."/>
            <person name="Oliveira U."/>
            <person name="Santos F.R."/>
            <person name="Vidigal T.H.D.A."/>
            <person name="Brescovit A.D."/>
            <person name="Santos A.J."/>
        </authorList>
    </citation>
    <scope>NUCLEOTIDE SEQUENCE</scope>
    <source>
        <tissue evidence="1">Shoot tissue taken approximately 20 cm above the soil surface</tissue>
    </source>
</reference>
<dbReference type="EMBL" id="GBRH01205943">
    <property type="protein sequence ID" value="JAD91952.1"/>
    <property type="molecule type" value="Transcribed_RNA"/>
</dbReference>
<organism evidence="1">
    <name type="scientific">Arundo donax</name>
    <name type="common">Giant reed</name>
    <name type="synonym">Donax arundinaceus</name>
    <dbReference type="NCBI Taxonomy" id="35708"/>
    <lineage>
        <taxon>Eukaryota</taxon>
        <taxon>Viridiplantae</taxon>
        <taxon>Streptophyta</taxon>
        <taxon>Embryophyta</taxon>
        <taxon>Tracheophyta</taxon>
        <taxon>Spermatophyta</taxon>
        <taxon>Magnoliopsida</taxon>
        <taxon>Liliopsida</taxon>
        <taxon>Poales</taxon>
        <taxon>Poaceae</taxon>
        <taxon>PACMAD clade</taxon>
        <taxon>Arundinoideae</taxon>
        <taxon>Arundineae</taxon>
        <taxon>Arundo</taxon>
    </lineage>
</organism>
<dbReference type="AlphaFoldDB" id="A0A0A9E7J5"/>
<accession>A0A0A9E7J5</accession>
<name>A0A0A9E7J5_ARUDO</name>
<sequence length="29" mass="3365">MDTSKILPVSSHLIAVYNITKEKVHQQKR</sequence>
<proteinExistence type="predicted"/>